<comment type="caution">
    <text evidence="1">The sequence shown here is derived from an EMBL/GenBank/DDBJ whole genome shotgun (WGS) entry which is preliminary data.</text>
</comment>
<dbReference type="EMBL" id="SPHZ02000005">
    <property type="protein sequence ID" value="KAF0916309.1"/>
    <property type="molecule type" value="Genomic_DNA"/>
</dbReference>
<proteinExistence type="predicted"/>
<sequence length="74" mass="8860">MWTLTPDLREWRNDGDIRLVDLWEQEYKRARLPACLPMNPILSKQEDSILYMTLPDYYKDDKGLRSSEVQLQNS</sequence>
<keyword evidence="2" id="KW-1185">Reference proteome</keyword>
<name>A0A6G1DV01_9ORYZ</name>
<evidence type="ECO:0000313" key="1">
    <source>
        <dbReference type="EMBL" id="KAF0916309.1"/>
    </source>
</evidence>
<protein>
    <submittedName>
        <fullName evidence="1">Uncharacterized protein</fullName>
    </submittedName>
</protein>
<dbReference type="OrthoDB" id="582405at2759"/>
<evidence type="ECO:0000313" key="2">
    <source>
        <dbReference type="Proteomes" id="UP000479710"/>
    </source>
</evidence>
<gene>
    <name evidence="1" type="ORF">E2562_005912</name>
</gene>
<organism evidence="1 2">
    <name type="scientific">Oryza meyeriana var. granulata</name>
    <dbReference type="NCBI Taxonomy" id="110450"/>
    <lineage>
        <taxon>Eukaryota</taxon>
        <taxon>Viridiplantae</taxon>
        <taxon>Streptophyta</taxon>
        <taxon>Embryophyta</taxon>
        <taxon>Tracheophyta</taxon>
        <taxon>Spermatophyta</taxon>
        <taxon>Magnoliopsida</taxon>
        <taxon>Liliopsida</taxon>
        <taxon>Poales</taxon>
        <taxon>Poaceae</taxon>
        <taxon>BOP clade</taxon>
        <taxon>Oryzoideae</taxon>
        <taxon>Oryzeae</taxon>
        <taxon>Oryzinae</taxon>
        <taxon>Oryza</taxon>
        <taxon>Oryza meyeriana</taxon>
    </lineage>
</organism>
<accession>A0A6G1DV01</accession>
<dbReference type="AlphaFoldDB" id="A0A6G1DV01"/>
<reference evidence="1 2" key="1">
    <citation type="submission" date="2019-11" db="EMBL/GenBank/DDBJ databases">
        <title>Whole genome sequence of Oryza granulata.</title>
        <authorList>
            <person name="Li W."/>
        </authorList>
    </citation>
    <scope>NUCLEOTIDE SEQUENCE [LARGE SCALE GENOMIC DNA]</scope>
    <source>
        <strain evidence="2">cv. Menghai</strain>
        <tissue evidence="1">Leaf</tissue>
    </source>
</reference>
<dbReference type="Proteomes" id="UP000479710">
    <property type="component" value="Unassembled WGS sequence"/>
</dbReference>